<dbReference type="AlphaFoldDB" id="A0AAD6YDL1"/>
<dbReference type="GO" id="GO:0016787">
    <property type="term" value="F:hydrolase activity"/>
    <property type="evidence" value="ECO:0007669"/>
    <property type="project" value="UniProtKB-KW"/>
</dbReference>
<dbReference type="Proteomes" id="UP001219525">
    <property type="component" value="Unassembled WGS sequence"/>
</dbReference>
<evidence type="ECO:0000313" key="2">
    <source>
        <dbReference type="EMBL" id="KAJ7204123.1"/>
    </source>
</evidence>
<feature type="domain" description="AB hydrolase-1" evidence="1">
    <location>
        <begin position="46"/>
        <end position="335"/>
    </location>
</feature>
<keyword evidence="2" id="KW-0378">Hydrolase</keyword>
<dbReference type="SUPFAM" id="SSF53474">
    <property type="entry name" value="alpha/beta-Hydrolases"/>
    <property type="match status" value="1"/>
</dbReference>
<comment type="caution">
    <text evidence="2">The sequence shown here is derived from an EMBL/GenBank/DDBJ whole genome shotgun (WGS) entry which is preliminary data.</text>
</comment>
<dbReference type="EMBL" id="JARJCW010000048">
    <property type="protein sequence ID" value="KAJ7204123.1"/>
    <property type="molecule type" value="Genomic_DNA"/>
</dbReference>
<gene>
    <name evidence="2" type="ORF">GGX14DRAFT_369136</name>
</gene>
<keyword evidence="3" id="KW-1185">Reference proteome</keyword>
<organism evidence="2 3">
    <name type="scientific">Mycena pura</name>
    <dbReference type="NCBI Taxonomy" id="153505"/>
    <lineage>
        <taxon>Eukaryota</taxon>
        <taxon>Fungi</taxon>
        <taxon>Dikarya</taxon>
        <taxon>Basidiomycota</taxon>
        <taxon>Agaricomycotina</taxon>
        <taxon>Agaricomycetes</taxon>
        <taxon>Agaricomycetidae</taxon>
        <taxon>Agaricales</taxon>
        <taxon>Marasmiineae</taxon>
        <taxon>Mycenaceae</taxon>
        <taxon>Mycena</taxon>
    </lineage>
</organism>
<reference evidence="2" key="1">
    <citation type="submission" date="2023-03" db="EMBL/GenBank/DDBJ databases">
        <title>Massive genome expansion in bonnet fungi (Mycena s.s.) driven by repeated elements and novel gene families across ecological guilds.</title>
        <authorList>
            <consortium name="Lawrence Berkeley National Laboratory"/>
            <person name="Harder C.B."/>
            <person name="Miyauchi S."/>
            <person name="Viragh M."/>
            <person name="Kuo A."/>
            <person name="Thoen E."/>
            <person name="Andreopoulos B."/>
            <person name="Lu D."/>
            <person name="Skrede I."/>
            <person name="Drula E."/>
            <person name="Henrissat B."/>
            <person name="Morin E."/>
            <person name="Kohler A."/>
            <person name="Barry K."/>
            <person name="LaButti K."/>
            <person name="Morin E."/>
            <person name="Salamov A."/>
            <person name="Lipzen A."/>
            <person name="Mereny Z."/>
            <person name="Hegedus B."/>
            <person name="Baldrian P."/>
            <person name="Stursova M."/>
            <person name="Weitz H."/>
            <person name="Taylor A."/>
            <person name="Grigoriev I.V."/>
            <person name="Nagy L.G."/>
            <person name="Martin F."/>
            <person name="Kauserud H."/>
        </authorList>
    </citation>
    <scope>NUCLEOTIDE SEQUENCE</scope>
    <source>
        <strain evidence="2">9144</strain>
    </source>
</reference>
<dbReference type="InterPro" id="IPR029058">
    <property type="entry name" value="AB_hydrolase_fold"/>
</dbReference>
<name>A0AAD6YDL1_9AGAR</name>
<dbReference type="InterPro" id="IPR000073">
    <property type="entry name" value="AB_hydrolase_1"/>
</dbReference>
<protein>
    <submittedName>
        <fullName evidence="2">Alpha/beta hydrolase fold-1</fullName>
    </submittedName>
</protein>
<evidence type="ECO:0000259" key="1">
    <source>
        <dbReference type="Pfam" id="PF12697"/>
    </source>
</evidence>
<proteinExistence type="predicted"/>
<accession>A0AAD6YDL1</accession>
<evidence type="ECO:0000313" key="3">
    <source>
        <dbReference type="Proteomes" id="UP001219525"/>
    </source>
</evidence>
<sequence>MALRYTPFVFDCPPTAQDSPHRVLRMTANRYWTDDSMSNDEGLSMLLAHGIGAHKEQWEPIIEQVFRMQRHKPRSKCVREAWAFDWPSHGDAAVLNRELLASTRQMGVCKSRPRPHSPCAVPHAAFEWAAAIAGFLRSPCFRGKRAVAVAHSAGASALLLAVKDIPVGAVPYVSIVFIEPYLATRPIYYTHVGDTQQALVAATIMRRARWGSRAEAAAWLRARAPWKFWDARVLQRFVEHGLADADGDTVALKCDRRLEALAFPDVHPHFAAVGEFARMCHAVPIHLVWASRGEIVPKAVQDALVDESHGRVAASITRVQGGHMVVQENPDIVARVICTAIDAVGVDLRVRARL</sequence>
<dbReference type="Gene3D" id="3.40.50.1820">
    <property type="entry name" value="alpha/beta hydrolase"/>
    <property type="match status" value="1"/>
</dbReference>
<dbReference type="Pfam" id="PF12697">
    <property type="entry name" value="Abhydrolase_6"/>
    <property type="match status" value="1"/>
</dbReference>